<dbReference type="InterPro" id="IPR050058">
    <property type="entry name" value="Ala-tRNA_ligase"/>
</dbReference>
<feature type="domain" description="MI" evidence="13">
    <location>
        <begin position="1223"/>
        <end position="1339"/>
    </location>
</feature>
<comment type="subunit">
    <text evidence="10">Monomer.</text>
</comment>
<keyword evidence="2 10" id="KW-0820">tRNA-binding</keyword>
<dbReference type="PROSITE" id="PS51366">
    <property type="entry name" value="MI"/>
    <property type="match status" value="1"/>
</dbReference>
<dbReference type="Pfam" id="PF02854">
    <property type="entry name" value="MIF4G"/>
    <property type="match status" value="1"/>
</dbReference>
<evidence type="ECO:0000256" key="5">
    <source>
        <dbReference type="ARBA" id="ARBA00022840"/>
    </source>
</evidence>
<dbReference type="PROSITE" id="PS50860">
    <property type="entry name" value="AA_TRNA_LIGASE_II_ALA"/>
    <property type="match status" value="1"/>
</dbReference>
<gene>
    <name evidence="15" type="primary">LOC107014350</name>
</gene>
<dbReference type="SMART" id="SM00543">
    <property type="entry name" value="MIF4G"/>
    <property type="match status" value="1"/>
</dbReference>
<comment type="domain">
    <text evidence="10">Consists of three domains; the N-terminal catalytic domain, the editing domain and the C-terminal C-Ala domain. The editing domain removes incorrectly charged amino acids, while the C-Ala domain, along with tRNA(Ala), serves as a bridge to cooperatively bring together the editing and aminoacylation centers thus stimulating deacylation of misacylated tRNAs.</text>
</comment>
<dbReference type="InterPro" id="IPR003890">
    <property type="entry name" value="MIF4G-like_typ-3"/>
</dbReference>
<dbReference type="InterPro" id="IPR003891">
    <property type="entry name" value="Initiation_fac_eIF4g_MI"/>
</dbReference>
<dbReference type="PANTHER" id="PTHR11777">
    <property type="entry name" value="ALANYL-TRNA SYNTHETASE"/>
    <property type="match status" value="1"/>
</dbReference>
<organism evidence="14 15">
    <name type="scientific">Solanum pennellii</name>
    <name type="common">Tomato</name>
    <name type="synonym">Lycopersicon pennellii</name>
    <dbReference type="NCBI Taxonomy" id="28526"/>
    <lineage>
        <taxon>Eukaryota</taxon>
        <taxon>Viridiplantae</taxon>
        <taxon>Streptophyta</taxon>
        <taxon>Embryophyta</taxon>
        <taxon>Tracheophyta</taxon>
        <taxon>Spermatophyta</taxon>
        <taxon>Magnoliopsida</taxon>
        <taxon>eudicotyledons</taxon>
        <taxon>Gunneridae</taxon>
        <taxon>Pentapetalae</taxon>
        <taxon>asterids</taxon>
        <taxon>lamiids</taxon>
        <taxon>Solanales</taxon>
        <taxon>Solanaceae</taxon>
        <taxon>Solanoideae</taxon>
        <taxon>Solaneae</taxon>
        <taxon>Solanum</taxon>
        <taxon>Solanum subgen. Lycopersicon</taxon>
    </lineage>
</organism>
<dbReference type="Gene3D" id="1.25.40.180">
    <property type="match status" value="1"/>
</dbReference>
<dbReference type="InterPro" id="IPR016024">
    <property type="entry name" value="ARM-type_fold"/>
</dbReference>
<dbReference type="Pfam" id="PF01411">
    <property type="entry name" value="tRNA-synt_2c"/>
    <property type="match status" value="1"/>
</dbReference>
<comment type="caution">
    <text evidence="10">Lacks conserved residue(s) required for the propagation of feature annotation.</text>
</comment>
<dbReference type="InterPro" id="IPR018162">
    <property type="entry name" value="Ala-tRNA-ligase_IIc_anticod-bd"/>
</dbReference>
<sequence length="1422" mass="160486">MRVSIDGSTWRCIALALPYYYRATTLPSSAALLLPPSPAVSRRLFNFTRTFSVSTPMGSQPEVLDWPANKVRQTFISFFQGKDHKEVQSSPVVPHNDPTLLFANAGMNQFKPIFLGIVDPNSPLSKLKRACDTQKCIRAGGKHNDLDDVGKDTYHHTFFEMLGNWSFGDYFKKEAIGWAWELLTQVYKLPSERIYATYFGGDEKSGLPADNEARDLWLKFLPPSRVLPFDCKDNFWEMGDTGPCGPCTEIHFDRIGNRDAASFVNNDDPTVIEIWNLVFIQFNREADGSLKPLPAKHVDTGMGFERLTSILQNKMSNYDTDVFLPIFDAIQKATGARPYSGKVGADDVDNIDMAYRVVADHIRTLSFAIADGSCPGNEGREYVLRRILRRAVRYGTEVLKAQQGFFSSLVKVVVEVMGDVFPELKLRETHIRDIIADEETSFGRTLLHGIEKFKKAAQEVQGKQFSGQEAFVLWDTYGFPLDLTQLMAEERGLVVDVDGFNVAMDAARERSRNAQSKNAGGAIAMDADATAALHKKGVAATNDTFKFTWSQDHESEIKAIYTGSEFLESAAAGNEVGIILESTSFYAEQGGQQTQKARRMLPNSKPTQTVHSQKDSQVQRHEHLHSLNSKKDLDTSPRLDSSKVENTSLKRKHVSSKNSKTMFMEYLKMEKEGDAISADVDLRLEGKLAKKLKVKNEKLRGDDDIDMLLEGIPFVVDCNSQLNESLEGTDTDPSHKKLKKKTVVEVLDGKLVSEDGKFDPSCVSYVEHVDTDLQAKQKESKKMKRKKTKFEELLATEMRGQDISADEDLALERKLAKKLKVKRGKLLGDHDDMNNLFEGIPSLLDSFEDENTQLVGEAPRKRDTSSSNERSKEKRYNKEVQGEDYNQEEEQKAESTSYCTDVKAAARSAAKENAIYVAPRLRSCLGNDSEEFAQIRRRLRGLLNRMSEANVESITSEISTIYQTVGRTFGSQIINDEVLASCSRGPRGNEQYAAVFAAFVAGMACLVGMDFGAKLLASMAKCFEDEYQNEDNLSVRNLTLLLSYLYTFGVCSSDLIYDFLVTLSKRLTEVDVSTILTVLQACGMKLRGDDPVGMKNFIVSVQNRVNELKSSSGEGQSNSMGKRMEFMLEMICDIKNNKKRTKEETLPLTRIKKWLQQLRVVDILIRGLKWSKLIDPDKRGQWWMSGNIDSTTDVQDVASTIDLEVTEAQKMLQLAAAQRMNTDARRAIFCVIMSGEDYIDAFEKLLRLDLQGKQDREIIRVLVECCLQEKAFNKYYCALASKLCSHDKNNKFTLQYCLWDHFKELDQMQLIRSMHLSKFVAEMVASFSLSLAVLKAVDLSDSSQLTPKRIMHFRMLFETILEFPEKLVWNIFTRIALLPEYESLRDGIVFFIRKYVIDSQKSLADKFKIAKKALNNVEGVIM</sequence>
<reference evidence="14" key="1">
    <citation type="journal article" date="2014" name="Nat. Genet.">
        <title>The genome of the stress-tolerant wild tomato species Solanum pennellii.</title>
        <authorList>
            <person name="Bolger A."/>
            <person name="Scossa F."/>
            <person name="Bolger M.E."/>
            <person name="Lanz C."/>
            <person name="Maumus F."/>
            <person name="Tohge T."/>
            <person name="Quesneville H."/>
            <person name="Alseekh S."/>
            <person name="Sorensen I."/>
            <person name="Lichtenstein G."/>
            <person name="Fich E.A."/>
            <person name="Conte M."/>
            <person name="Keller H."/>
            <person name="Schneeberger K."/>
            <person name="Schwacke R."/>
            <person name="Ofner I."/>
            <person name="Vrebalov J."/>
            <person name="Xu Y."/>
            <person name="Osorio S."/>
            <person name="Aflitos S.A."/>
            <person name="Schijlen E."/>
            <person name="Jimenez-Gomez J.M."/>
            <person name="Ryngajllo M."/>
            <person name="Kimura S."/>
            <person name="Kumar R."/>
            <person name="Koenig D."/>
            <person name="Headland L.R."/>
            <person name="Maloof J.N."/>
            <person name="Sinha N."/>
            <person name="van Ham R.C."/>
            <person name="Lankhorst R.K."/>
            <person name="Mao L."/>
            <person name="Vogel A."/>
            <person name="Arsova B."/>
            <person name="Panstruga R."/>
            <person name="Fei Z."/>
            <person name="Rose J.K."/>
            <person name="Zamir D."/>
            <person name="Carrari F."/>
            <person name="Giovannoni J.J."/>
            <person name="Weigel D."/>
            <person name="Usadel B."/>
            <person name="Fernie A.R."/>
        </authorList>
    </citation>
    <scope>NUCLEOTIDE SEQUENCE [LARGE SCALE GENOMIC DNA]</scope>
    <source>
        <strain evidence="14">cv. LA0716</strain>
    </source>
</reference>
<dbReference type="InterPro" id="IPR018164">
    <property type="entry name" value="Ala-tRNA-synth_IIc_N"/>
</dbReference>
<dbReference type="InterPro" id="IPR023033">
    <property type="entry name" value="Ala_tRNA_ligase_euk/bac"/>
</dbReference>
<keyword evidence="14" id="KW-1185">Reference proteome</keyword>
<dbReference type="EC" id="6.1.1.7" evidence="10"/>
<accession>A0ABM1V7B2</accession>
<comment type="function">
    <text evidence="10">Catalyzes the attachment of alanine to tRNA(Ala) in a two-step reaction: alanine is first activated by ATP to form Ala-AMP and then transferred to the acceptor end of tRNA(Ala). Also edits incorrectly charged tRNA(Ala) via its editing domain.</text>
</comment>
<evidence type="ECO:0000259" key="13">
    <source>
        <dbReference type="PROSITE" id="PS51366"/>
    </source>
</evidence>
<protein>
    <recommendedName>
        <fullName evidence="10">Alanine--tRNA ligase</fullName>
        <ecNumber evidence="10">6.1.1.7</ecNumber>
    </recommendedName>
    <alternativeName>
        <fullName evidence="10">Alanyl-tRNA synthetase</fullName>
        <shortName evidence="10">AlaRS</shortName>
    </alternativeName>
</protein>
<evidence type="ECO:0000256" key="3">
    <source>
        <dbReference type="ARBA" id="ARBA00022598"/>
    </source>
</evidence>
<feature type="region of interest" description="Disordered" evidence="11">
    <location>
        <begin position="590"/>
        <end position="655"/>
    </location>
</feature>
<reference evidence="15" key="2">
    <citation type="submission" date="2025-08" db="UniProtKB">
        <authorList>
            <consortium name="RefSeq"/>
        </authorList>
    </citation>
    <scope>IDENTIFICATION</scope>
</reference>
<name>A0ABM1V7B2_SOLPN</name>
<dbReference type="SUPFAM" id="SSF55681">
    <property type="entry name" value="Class II aaRS and biotin synthetases"/>
    <property type="match status" value="1"/>
</dbReference>
<dbReference type="SUPFAM" id="SSF101353">
    <property type="entry name" value="Putative anticodon-binding domain of alanyl-tRNA synthetase (AlaRS)"/>
    <property type="match status" value="1"/>
</dbReference>
<feature type="region of interest" description="Disordered" evidence="11">
    <location>
        <begin position="853"/>
        <end position="895"/>
    </location>
</feature>
<dbReference type="GeneID" id="107014350"/>
<evidence type="ECO:0000256" key="1">
    <source>
        <dbReference type="ARBA" id="ARBA00008226"/>
    </source>
</evidence>
<dbReference type="SUPFAM" id="SSF48371">
    <property type="entry name" value="ARM repeat"/>
    <property type="match status" value="1"/>
</dbReference>
<evidence type="ECO:0000256" key="10">
    <source>
        <dbReference type="HAMAP-Rule" id="MF_03133"/>
    </source>
</evidence>
<comment type="catalytic activity">
    <reaction evidence="10">
        <text>tRNA(Ala) + L-alanine + ATP = L-alanyl-tRNA(Ala) + AMP + diphosphate</text>
        <dbReference type="Rhea" id="RHEA:12540"/>
        <dbReference type="Rhea" id="RHEA-COMP:9657"/>
        <dbReference type="Rhea" id="RHEA-COMP:9923"/>
        <dbReference type="ChEBI" id="CHEBI:30616"/>
        <dbReference type="ChEBI" id="CHEBI:33019"/>
        <dbReference type="ChEBI" id="CHEBI:57972"/>
        <dbReference type="ChEBI" id="CHEBI:78442"/>
        <dbReference type="ChEBI" id="CHEBI:78497"/>
        <dbReference type="ChEBI" id="CHEBI:456215"/>
        <dbReference type="EC" id="6.1.1.7"/>
    </reaction>
</comment>
<feature type="domain" description="Alanyl-transfer RNA synthetases family profile" evidence="12">
    <location>
        <begin position="66"/>
        <end position="676"/>
    </location>
</feature>
<evidence type="ECO:0000256" key="2">
    <source>
        <dbReference type="ARBA" id="ARBA00022555"/>
    </source>
</evidence>
<keyword evidence="4 10" id="KW-0547">Nucleotide-binding</keyword>
<keyword evidence="10" id="KW-0496">Mitochondrion</keyword>
<dbReference type="InterPro" id="IPR045864">
    <property type="entry name" value="aa-tRNA-synth_II/BPL/LPL"/>
</dbReference>
<dbReference type="HAMAP" id="MF_00036_B">
    <property type="entry name" value="Ala_tRNA_synth_B"/>
    <property type="match status" value="1"/>
</dbReference>
<keyword evidence="6" id="KW-0810">Translation regulation</keyword>
<dbReference type="InterPro" id="IPR002318">
    <property type="entry name" value="Ala-tRNA-lgiase_IIc"/>
</dbReference>
<evidence type="ECO:0000259" key="12">
    <source>
        <dbReference type="PROSITE" id="PS50860"/>
    </source>
</evidence>
<dbReference type="Gene3D" id="3.30.930.10">
    <property type="entry name" value="Bira Bifunctional Protein, Domain 2"/>
    <property type="match status" value="1"/>
</dbReference>
<evidence type="ECO:0000256" key="6">
    <source>
        <dbReference type="ARBA" id="ARBA00022845"/>
    </source>
</evidence>
<evidence type="ECO:0000256" key="9">
    <source>
        <dbReference type="ARBA" id="ARBA00023146"/>
    </source>
</evidence>
<dbReference type="Pfam" id="PF02847">
    <property type="entry name" value="MA3"/>
    <property type="match status" value="1"/>
</dbReference>
<dbReference type="InterPro" id="IPR018165">
    <property type="entry name" value="Ala-tRNA-synth_IIc_core"/>
</dbReference>
<evidence type="ECO:0000256" key="7">
    <source>
        <dbReference type="ARBA" id="ARBA00022884"/>
    </source>
</evidence>
<keyword evidence="10" id="KW-0963">Cytoplasm</keyword>
<keyword evidence="5 10" id="KW-0067">ATP-binding</keyword>
<feature type="compositionally biased region" description="Basic and acidic residues" evidence="11">
    <location>
        <begin position="858"/>
        <end position="881"/>
    </location>
</feature>
<dbReference type="PRINTS" id="PR00980">
    <property type="entry name" value="TRNASYNTHALA"/>
</dbReference>
<evidence type="ECO:0000313" key="14">
    <source>
        <dbReference type="Proteomes" id="UP000694930"/>
    </source>
</evidence>
<dbReference type="SMART" id="SM00544">
    <property type="entry name" value="MA3"/>
    <property type="match status" value="1"/>
</dbReference>
<dbReference type="NCBIfam" id="TIGR00344">
    <property type="entry name" value="alaS"/>
    <property type="match status" value="1"/>
</dbReference>
<keyword evidence="3 10" id="KW-0436">Ligase</keyword>
<proteinExistence type="inferred from homology"/>
<feature type="compositionally biased region" description="Basic and acidic residues" evidence="11">
    <location>
        <begin position="612"/>
        <end position="643"/>
    </location>
</feature>
<keyword evidence="7 10" id="KW-0694">RNA-binding</keyword>
<dbReference type="CDD" id="cd00673">
    <property type="entry name" value="AlaRS_core"/>
    <property type="match status" value="1"/>
</dbReference>
<evidence type="ECO:0000256" key="4">
    <source>
        <dbReference type="ARBA" id="ARBA00022741"/>
    </source>
</evidence>
<keyword evidence="9 10" id="KW-0030">Aminoacyl-tRNA synthetase</keyword>
<comment type="similarity">
    <text evidence="1 10">Belongs to the class-II aminoacyl-tRNA synthetase family.</text>
</comment>
<dbReference type="PANTHER" id="PTHR11777:SF9">
    <property type="entry name" value="ALANINE--TRNA LIGASE, CYTOPLASMIC"/>
    <property type="match status" value="1"/>
</dbReference>
<dbReference type="RefSeq" id="XP_027771630.1">
    <property type="nucleotide sequence ID" value="XM_027915829.1"/>
</dbReference>
<evidence type="ECO:0000313" key="15">
    <source>
        <dbReference type="RefSeq" id="XP_027771630.1"/>
    </source>
</evidence>
<dbReference type="Proteomes" id="UP000694930">
    <property type="component" value="Chromosome 3"/>
</dbReference>
<comment type="subcellular location">
    <subcellularLocation>
        <location evidence="10">Mitochondrion</location>
    </subcellularLocation>
    <subcellularLocation>
        <location evidence="10">Cytoplasm</location>
    </subcellularLocation>
</comment>
<evidence type="ECO:0000256" key="11">
    <source>
        <dbReference type="SAM" id="MobiDB-lite"/>
    </source>
</evidence>
<keyword evidence="8 10" id="KW-0648">Protein biosynthesis</keyword>
<evidence type="ECO:0000256" key="8">
    <source>
        <dbReference type="ARBA" id="ARBA00022917"/>
    </source>
</evidence>